<dbReference type="InterPro" id="IPR007111">
    <property type="entry name" value="NACHT_NTPase"/>
</dbReference>
<reference evidence="6 7" key="1">
    <citation type="journal article" date="2020" name="bioRxiv">
        <title>Whole genome comparisons of ergot fungi reveals the divergence and evolution of species within the genus Claviceps are the result of varying mechanisms driving genome evolution and host range expansion.</title>
        <authorList>
            <person name="Wyka S.A."/>
            <person name="Mondo S.J."/>
            <person name="Liu M."/>
            <person name="Dettman J."/>
            <person name="Nalam V."/>
            <person name="Broders K.D."/>
        </authorList>
    </citation>
    <scope>NUCLEOTIDE SEQUENCE [LARGE SCALE GENOMIC DNA]</scope>
    <source>
        <strain evidence="6 7">CCC 1485</strain>
    </source>
</reference>
<dbReference type="InterPro" id="IPR031359">
    <property type="entry name" value="NACHT_N"/>
</dbReference>
<feature type="repeat" description="WD" evidence="3">
    <location>
        <begin position="967"/>
        <end position="1001"/>
    </location>
</feature>
<feature type="repeat" description="WD" evidence="3">
    <location>
        <begin position="1306"/>
        <end position="1347"/>
    </location>
</feature>
<protein>
    <recommendedName>
        <fullName evidence="5">NACHT domain-containing protein</fullName>
    </recommendedName>
</protein>
<evidence type="ECO:0000259" key="5">
    <source>
        <dbReference type="PROSITE" id="PS50837"/>
    </source>
</evidence>
<dbReference type="InterPro" id="IPR027417">
    <property type="entry name" value="P-loop_NTPase"/>
</dbReference>
<dbReference type="InterPro" id="IPR020472">
    <property type="entry name" value="WD40_PAC1"/>
</dbReference>
<dbReference type="PROSITE" id="PS50082">
    <property type="entry name" value="WD_REPEATS_2"/>
    <property type="match status" value="6"/>
</dbReference>
<dbReference type="Pfam" id="PF17100">
    <property type="entry name" value="NACHT_N"/>
    <property type="match status" value="1"/>
</dbReference>
<dbReference type="SMART" id="SM00320">
    <property type="entry name" value="WD40"/>
    <property type="match status" value="9"/>
</dbReference>
<feature type="domain" description="NACHT" evidence="5">
    <location>
        <begin position="439"/>
        <end position="588"/>
    </location>
</feature>
<dbReference type="SUPFAM" id="SSF52540">
    <property type="entry name" value="P-loop containing nucleoside triphosphate hydrolases"/>
    <property type="match status" value="1"/>
</dbReference>
<evidence type="ECO:0000256" key="1">
    <source>
        <dbReference type="ARBA" id="ARBA00022574"/>
    </source>
</evidence>
<feature type="repeat" description="WD" evidence="3">
    <location>
        <begin position="1222"/>
        <end position="1263"/>
    </location>
</feature>
<dbReference type="Pfam" id="PF00400">
    <property type="entry name" value="WD40"/>
    <property type="match status" value="4"/>
</dbReference>
<dbReference type="EMBL" id="SRPO01000026">
    <property type="protein sequence ID" value="KAG5947352.1"/>
    <property type="molecule type" value="Genomic_DNA"/>
</dbReference>
<feature type="region of interest" description="Disordered" evidence="4">
    <location>
        <begin position="70"/>
        <end position="93"/>
    </location>
</feature>
<keyword evidence="7" id="KW-1185">Reference proteome</keyword>
<accession>A0A9P7MIR4</accession>
<dbReference type="SUPFAM" id="SSF50978">
    <property type="entry name" value="WD40 repeat-like"/>
    <property type="match status" value="2"/>
</dbReference>
<feature type="repeat" description="WD" evidence="3">
    <location>
        <begin position="1138"/>
        <end position="1179"/>
    </location>
</feature>
<sequence>MAPTAGQGHTQDVSVAVAPPKASQGLLPSLVKSAVDQTVKAVTTVVQTEIRALPKQIVAAVLAQPITQPAVAEAPTRRREASDDAERGVSKSQRLWNEAYDGLEDSGDTAGIVSSYAETLTIAITGDDEQKPKTLTHAVTGNDEGKPDTNTPVLLIDLKDPIKRQAHMRYLVMKGRDKFASDSKMAQAVGDVSSFVLQARGVIDVAIRNIPQAALPWAGVCVALQILTNPAKVSRANLAGITHVVSRMDWYCSLVDHLLDERSIVEGREPASMVTQRLETLVLDLYKRLLLYQMKSISSYYRNSGLTYLRELASWDSWDTELQAIATAEEALRAASVQYNTQSSLHQLSRLMQSGDKMQSTLGNIHQNLQDFISAQKEKVANDKDSACLRDLFFVDPMSDLDRLEMKKERLMDIASSWVMLTKEFSSFSDWQNDEVHRRVLWIKGGPGTGKTMLLIGIVREMSSRSAAFVPSASYYFCQGTADQMRNNATAIVRGLLWMLLIQQPRLIQHFRSKHRYAGSSLFTDSNAFGAMSDALESMLKDPAMTPTCFVVDALDECDESVHDMFQLICKSLRVSKKVRWLVSSRPGLDLMNADVKEALVELEAQRLQGPVHAYITEKLSELVEMNRPGYDDASLVLELSNELCERASNTFLWAALALRELQGLDGKEAVAAIKKLPEGLPAFYDYMMARIDALGGQQRNRCRNAVAAVYLAHRPLTLRELGIVAGLGSPIKPLQVVTACGSLLATTGDVVSLVHQSARDYLREKYSGMLARGESVMSHQVVARLSIRELQHTLKQNMYRLPGNGYFPRSLGDCINGSDNDPLASIAYSSTFWIHHLCDASGTNATSELVTPQEVLAFLRKYFLRWVESLSLLGKLSEGLESIRILIAQPRFRSSVPLHKYLEDAERFLMTHQSTIKAAALQTYGTALLFSPRDSHVRRFGWDERLGFVRGMVTTIQTGDANTRTLDGHYGSVTALAFSEDGHLFSTGTEGSVTIWETKTWTTACTIFLPDSIGVAEELSFSADSTSILAVYGDTLHICDLETKTQISTITHPERCKIACANFHSDNKSVVIVLYNATVHMWDAATDSIHQIFTASGEIKSIIALSPDNSVLAVSFLENLIGVWDVAAGTGHSARVLKRDGEAFRDFTFAADSKTLGSISTDGTICLWDIESGTCKRSFSPGWNNWPTIALSPDLKTIAMGGLEDTTRLLDTKDWNQKDEAQSHRSRIADVVISPDKTLAATASHDGEIRTWDIERGECLNRFIGHKDDVNSVAFSPDGQTLVSGSSDETVRLWNVERAKCLQTWNGHSSAVQRVAFSPDGKIVASFSDDETLRLWTVDSGSSFSIRGQSEVYSCIAFSNDSTTLASIDNTGSVALWDTTSGKQTHLFRKEDTVEPLALVFTPDDSAVLMGTSSGCIYSLDKATLSRRRVANQQQWFSHMAIAEDGSTLVTTAGSIAINASEELALNKKIPPNTLFVYKPVSFPGMEAEARLGDVWIEGRGVLMLLPGSYASNVLAVCEDVVILGHASGKVTFLYFDMPRCPEMYSS</sequence>
<feature type="compositionally biased region" description="Basic and acidic residues" evidence="4">
    <location>
        <begin position="75"/>
        <end position="89"/>
    </location>
</feature>
<dbReference type="InterPro" id="IPR036322">
    <property type="entry name" value="WD40_repeat_dom_sf"/>
</dbReference>
<organism evidence="6 7">
    <name type="scientific">Claviceps pazoutovae</name>
    <dbReference type="NCBI Taxonomy" id="1649127"/>
    <lineage>
        <taxon>Eukaryota</taxon>
        <taxon>Fungi</taxon>
        <taxon>Dikarya</taxon>
        <taxon>Ascomycota</taxon>
        <taxon>Pezizomycotina</taxon>
        <taxon>Sordariomycetes</taxon>
        <taxon>Hypocreomycetidae</taxon>
        <taxon>Hypocreales</taxon>
        <taxon>Clavicipitaceae</taxon>
        <taxon>Claviceps</taxon>
    </lineage>
</organism>
<evidence type="ECO:0000256" key="3">
    <source>
        <dbReference type="PROSITE-ProRule" id="PRU00221"/>
    </source>
</evidence>
<dbReference type="OrthoDB" id="4961336at2759"/>
<dbReference type="InterPro" id="IPR001680">
    <property type="entry name" value="WD40_rpt"/>
</dbReference>
<dbReference type="PROSITE" id="PS00678">
    <property type="entry name" value="WD_REPEATS_1"/>
    <property type="match status" value="3"/>
</dbReference>
<dbReference type="InterPro" id="IPR015943">
    <property type="entry name" value="WD40/YVTN_repeat-like_dom_sf"/>
</dbReference>
<dbReference type="InterPro" id="IPR056884">
    <property type="entry name" value="NPHP3-like_N"/>
</dbReference>
<dbReference type="SUPFAM" id="SSF50960">
    <property type="entry name" value="TolB, C-terminal domain"/>
    <property type="match status" value="1"/>
</dbReference>
<dbReference type="InterPro" id="IPR019775">
    <property type="entry name" value="WD40_repeat_CS"/>
</dbReference>
<name>A0A9P7MIR4_9HYPO</name>
<evidence type="ECO:0000256" key="2">
    <source>
        <dbReference type="ARBA" id="ARBA00022737"/>
    </source>
</evidence>
<feature type="repeat" description="WD" evidence="3">
    <location>
        <begin position="1264"/>
        <end position="1305"/>
    </location>
</feature>
<keyword evidence="2" id="KW-0677">Repeat</keyword>
<dbReference type="PANTHER" id="PTHR19848">
    <property type="entry name" value="WD40 REPEAT PROTEIN"/>
    <property type="match status" value="1"/>
</dbReference>
<evidence type="ECO:0000256" key="4">
    <source>
        <dbReference type="SAM" id="MobiDB-lite"/>
    </source>
</evidence>
<dbReference type="PANTHER" id="PTHR19848:SF8">
    <property type="entry name" value="F-BOX AND WD REPEAT DOMAIN CONTAINING 7"/>
    <property type="match status" value="1"/>
</dbReference>
<dbReference type="Pfam" id="PF24883">
    <property type="entry name" value="NPHP3_N"/>
    <property type="match status" value="1"/>
</dbReference>
<dbReference type="Gene3D" id="3.40.50.300">
    <property type="entry name" value="P-loop containing nucleotide triphosphate hydrolases"/>
    <property type="match status" value="1"/>
</dbReference>
<dbReference type="PROSITE" id="PS50294">
    <property type="entry name" value="WD_REPEATS_REGION"/>
    <property type="match status" value="4"/>
</dbReference>
<dbReference type="CDD" id="cd00200">
    <property type="entry name" value="WD40"/>
    <property type="match status" value="1"/>
</dbReference>
<dbReference type="Gene3D" id="2.130.10.10">
    <property type="entry name" value="YVTN repeat-like/Quinoprotein amine dehydrogenase"/>
    <property type="match status" value="3"/>
</dbReference>
<keyword evidence="1 3" id="KW-0853">WD repeat</keyword>
<evidence type="ECO:0000313" key="6">
    <source>
        <dbReference type="EMBL" id="KAG5947352.1"/>
    </source>
</evidence>
<dbReference type="PROSITE" id="PS50837">
    <property type="entry name" value="NACHT"/>
    <property type="match status" value="1"/>
</dbReference>
<gene>
    <name evidence="6" type="ORF">E4U60_003205</name>
</gene>
<comment type="caution">
    <text evidence="6">The sequence shown here is derived from an EMBL/GenBank/DDBJ whole genome shotgun (WGS) entry which is preliminary data.</text>
</comment>
<dbReference type="Proteomes" id="UP000706124">
    <property type="component" value="Unassembled WGS sequence"/>
</dbReference>
<dbReference type="PRINTS" id="PR00320">
    <property type="entry name" value="GPROTEINBRPT"/>
</dbReference>
<feature type="repeat" description="WD" evidence="3">
    <location>
        <begin position="1347"/>
        <end position="1388"/>
    </location>
</feature>
<proteinExistence type="predicted"/>
<evidence type="ECO:0000313" key="7">
    <source>
        <dbReference type="Proteomes" id="UP000706124"/>
    </source>
</evidence>